<evidence type="ECO:0000256" key="8">
    <source>
        <dbReference type="HAMAP-Rule" id="MF_00316"/>
    </source>
</evidence>
<dbReference type="CDD" id="cd02503">
    <property type="entry name" value="MobA"/>
    <property type="match status" value="1"/>
</dbReference>
<dbReference type="SUPFAM" id="SSF53448">
    <property type="entry name" value="Nucleotide-diphospho-sugar transferases"/>
    <property type="match status" value="1"/>
</dbReference>
<evidence type="ECO:0000256" key="4">
    <source>
        <dbReference type="ARBA" id="ARBA00022741"/>
    </source>
</evidence>
<keyword evidence="6 8" id="KW-0342">GTP-binding</keyword>
<comment type="subcellular location">
    <subcellularLocation>
        <location evidence="8">Cytoplasm</location>
    </subcellularLocation>
</comment>
<accession>A0A2A2FCG3</accession>
<gene>
    <name evidence="8" type="primary">mobA</name>
    <name evidence="10" type="ORF">CK501_03615</name>
</gene>
<dbReference type="GO" id="GO:0061603">
    <property type="term" value="F:molybdenum cofactor guanylyltransferase activity"/>
    <property type="evidence" value="ECO:0007669"/>
    <property type="project" value="UniProtKB-EC"/>
</dbReference>
<name>A0A2A2FCG3_9GAMM</name>
<evidence type="ECO:0000256" key="3">
    <source>
        <dbReference type="ARBA" id="ARBA00022723"/>
    </source>
</evidence>
<dbReference type="PANTHER" id="PTHR19136:SF81">
    <property type="entry name" value="MOLYBDENUM COFACTOR GUANYLYLTRANSFERASE"/>
    <property type="match status" value="1"/>
</dbReference>
<feature type="binding site" evidence="8">
    <location>
        <position position="100"/>
    </location>
    <ligand>
        <name>Mg(2+)</name>
        <dbReference type="ChEBI" id="CHEBI:18420"/>
    </ligand>
</feature>
<feature type="domain" description="MobA-like NTP transferase" evidence="9">
    <location>
        <begin position="5"/>
        <end position="160"/>
    </location>
</feature>
<comment type="catalytic activity">
    <reaction evidence="8">
        <text>Mo-molybdopterin + GTP + H(+) = Mo-molybdopterin guanine dinucleotide + diphosphate</text>
        <dbReference type="Rhea" id="RHEA:34243"/>
        <dbReference type="ChEBI" id="CHEBI:15378"/>
        <dbReference type="ChEBI" id="CHEBI:33019"/>
        <dbReference type="ChEBI" id="CHEBI:37565"/>
        <dbReference type="ChEBI" id="CHEBI:71302"/>
        <dbReference type="ChEBI" id="CHEBI:71310"/>
        <dbReference type="EC" id="2.7.7.77"/>
    </reaction>
</comment>
<proteinExistence type="inferred from homology"/>
<dbReference type="Pfam" id="PF12804">
    <property type="entry name" value="NTP_transf_3"/>
    <property type="match status" value="1"/>
</dbReference>
<feature type="binding site" evidence="8">
    <location>
        <begin position="8"/>
        <end position="10"/>
    </location>
    <ligand>
        <name>GTP</name>
        <dbReference type="ChEBI" id="CHEBI:37565"/>
    </ligand>
</feature>
<comment type="function">
    <text evidence="8">Transfers a GMP moiety from GTP to Mo-molybdopterin (Mo-MPT) cofactor (Moco or molybdenum cofactor) to form Mo-molybdopterin guanine dinucleotide (Mo-MGD) cofactor.</text>
</comment>
<evidence type="ECO:0000313" key="10">
    <source>
        <dbReference type="EMBL" id="PAU82243.1"/>
    </source>
</evidence>
<feature type="binding site" evidence="8">
    <location>
        <position position="100"/>
    </location>
    <ligand>
        <name>GTP</name>
        <dbReference type="ChEBI" id="CHEBI:37565"/>
    </ligand>
</feature>
<protein>
    <recommendedName>
        <fullName evidence="8">Molybdenum cofactor guanylyltransferase</fullName>
        <shortName evidence="8">MoCo guanylyltransferase</shortName>
        <ecNumber evidence="8">2.7.7.77</ecNumber>
    </recommendedName>
    <alternativeName>
        <fullName evidence="8">GTP:molybdopterin guanylyltransferase</fullName>
    </alternativeName>
    <alternativeName>
        <fullName evidence="8">Mo-MPT guanylyltransferase</fullName>
    </alternativeName>
    <alternativeName>
        <fullName evidence="8">Molybdopterin guanylyltransferase</fullName>
    </alternativeName>
    <alternativeName>
        <fullName evidence="8">Molybdopterin-guanine dinucleotide synthase</fullName>
        <shortName evidence="8">MGD synthase</shortName>
    </alternativeName>
</protein>
<dbReference type="Proteomes" id="UP000218896">
    <property type="component" value="Unassembled WGS sequence"/>
</dbReference>
<keyword evidence="3 8" id="KW-0479">Metal-binding</keyword>
<keyword evidence="4 8" id="KW-0547">Nucleotide-binding</keyword>
<dbReference type="InterPro" id="IPR029044">
    <property type="entry name" value="Nucleotide-diphossugar_trans"/>
</dbReference>
<dbReference type="GO" id="GO:0006777">
    <property type="term" value="P:Mo-molybdopterin cofactor biosynthetic process"/>
    <property type="evidence" value="ECO:0007669"/>
    <property type="project" value="UniProtKB-KW"/>
</dbReference>
<dbReference type="AlphaFoldDB" id="A0A2A2FCG3"/>
<keyword evidence="11" id="KW-1185">Reference proteome</keyword>
<sequence length="200" mass="21637">MVVGGLILAGGRGERMGGEDKGLLRLDGRSYAAHLADVLSPVTSAVAVSANRNADAHGQWADTILPDNAFAEAGPLAGLVEGLRWARMRGFQGVVVTPCDTPRLPPIWAVQILEAARRRPAIPCLSDTGERRHPLHGYYPVALLGRVERYLSRGERRALELAEQLDAEWMDCSAMVEGFLNVNEPGDQARLSSEARSETV</sequence>
<dbReference type="EC" id="2.7.7.77" evidence="8"/>
<dbReference type="EMBL" id="NSKD01000001">
    <property type="protein sequence ID" value="PAU82243.1"/>
    <property type="molecule type" value="Genomic_DNA"/>
</dbReference>
<dbReference type="GO" id="GO:0005525">
    <property type="term" value="F:GTP binding"/>
    <property type="evidence" value="ECO:0007669"/>
    <property type="project" value="UniProtKB-UniRule"/>
</dbReference>
<comment type="subunit">
    <text evidence="8">Monomer.</text>
</comment>
<dbReference type="PANTHER" id="PTHR19136">
    <property type="entry name" value="MOLYBDENUM COFACTOR GUANYLYLTRANSFERASE"/>
    <property type="match status" value="1"/>
</dbReference>
<feature type="binding site" evidence="8">
    <location>
        <position position="67"/>
    </location>
    <ligand>
        <name>GTP</name>
        <dbReference type="ChEBI" id="CHEBI:37565"/>
    </ligand>
</feature>
<dbReference type="GO" id="GO:0046872">
    <property type="term" value="F:metal ion binding"/>
    <property type="evidence" value="ECO:0007669"/>
    <property type="project" value="UniProtKB-KW"/>
</dbReference>
<dbReference type="InterPro" id="IPR025877">
    <property type="entry name" value="MobA-like_NTP_Trfase"/>
</dbReference>
<keyword evidence="10" id="KW-0548">Nucleotidyltransferase</keyword>
<evidence type="ECO:0000256" key="6">
    <source>
        <dbReference type="ARBA" id="ARBA00023134"/>
    </source>
</evidence>
<comment type="caution">
    <text evidence="8">Lacks conserved residue(s) required for the propagation of feature annotation.</text>
</comment>
<comment type="similarity">
    <text evidence="8">Belongs to the MobA family.</text>
</comment>
<comment type="caution">
    <text evidence="10">The sequence shown here is derived from an EMBL/GenBank/DDBJ whole genome shotgun (WGS) entry which is preliminary data.</text>
</comment>
<evidence type="ECO:0000259" key="9">
    <source>
        <dbReference type="Pfam" id="PF12804"/>
    </source>
</evidence>
<keyword evidence="1 8" id="KW-0963">Cytoplasm</keyword>
<dbReference type="RefSeq" id="WP_095616337.1">
    <property type="nucleotide sequence ID" value="NZ_NSKD01000001.1"/>
</dbReference>
<keyword evidence="2 8" id="KW-0808">Transferase</keyword>
<evidence type="ECO:0000256" key="1">
    <source>
        <dbReference type="ARBA" id="ARBA00022490"/>
    </source>
</evidence>
<reference evidence="10 11" key="1">
    <citation type="submission" date="2017-08" db="EMBL/GenBank/DDBJ databases">
        <title>Halovibrio sewagensis sp. nov., isolated from wastewater of high salinity.</title>
        <authorList>
            <person name="Dong X."/>
            <person name="Zhang G."/>
        </authorList>
    </citation>
    <scope>NUCLEOTIDE SEQUENCE [LARGE SCALE GENOMIC DNA]</scope>
    <source>
        <strain evidence="10 11">YL5-2</strain>
    </source>
</reference>
<keyword evidence="7 8" id="KW-0501">Molybdenum cofactor biosynthesis</keyword>
<comment type="domain">
    <text evidence="8">The N-terminal domain determines nucleotide recognition and specific binding, while the C-terminal domain determines the specific binding to the target protein.</text>
</comment>
<dbReference type="HAMAP" id="MF_00316">
    <property type="entry name" value="MobA"/>
    <property type="match status" value="1"/>
</dbReference>
<feature type="binding site" evidence="8">
    <location>
        <position position="21"/>
    </location>
    <ligand>
        <name>GTP</name>
        <dbReference type="ChEBI" id="CHEBI:37565"/>
    </ligand>
</feature>
<keyword evidence="5 8" id="KW-0460">Magnesium</keyword>
<dbReference type="GO" id="GO:0005737">
    <property type="term" value="C:cytoplasm"/>
    <property type="evidence" value="ECO:0007669"/>
    <property type="project" value="UniProtKB-SubCell"/>
</dbReference>
<organism evidence="10 11">
    <name type="scientific">Halovibrio salipaludis</name>
    <dbReference type="NCBI Taxonomy" id="2032626"/>
    <lineage>
        <taxon>Bacteria</taxon>
        <taxon>Pseudomonadati</taxon>
        <taxon>Pseudomonadota</taxon>
        <taxon>Gammaproteobacteria</taxon>
        <taxon>Oceanospirillales</taxon>
        <taxon>Halomonadaceae</taxon>
        <taxon>Halovibrio</taxon>
    </lineage>
</organism>
<evidence type="ECO:0000313" key="11">
    <source>
        <dbReference type="Proteomes" id="UP000218896"/>
    </source>
</evidence>
<evidence type="ECO:0000256" key="5">
    <source>
        <dbReference type="ARBA" id="ARBA00022842"/>
    </source>
</evidence>
<evidence type="ECO:0000256" key="2">
    <source>
        <dbReference type="ARBA" id="ARBA00022679"/>
    </source>
</evidence>
<dbReference type="Gene3D" id="3.90.550.10">
    <property type="entry name" value="Spore Coat Polysaccharide Biosynthesis Protein SpsA, Chain A"/>
    <property type="match status" value="1"/>
</dbReference>
<evidence type="ECO:0000256" key="7">
    <source>
        <dbReference type="ARBA" id="ARBA00023150"/>
    </source>
</evidence>
<comment type="cofactor">
    <cofactor evidence="8">
        <name>Mg(2+)</name>
        <dbReference type="ChEBI" id="CHEBI:18420"/>
    </cofactor>
</comment>
<dbReference type="InterPro" id="IPR013482">
    <property type="entry name" value="Molybde_CF_guanTrfase"/>
</dbReference>